<dbReference type="InterPro" id="IPR013087">
    <property type="entry name" value="Znf_C2H2_type"/>
</dbReference>
<feature type="region of interest" description="Disordered" evidence="12">
    <location>
        <begin position="1720"/>
        <end position="1752"/>
    </location>
</feature>
<feature type="region of interest" description="Disordered" evidence="12">
    <location>
        <begin position="2346"/>
        <end position="2389"/>
    </location>
</feature>
<feature type="region of interest" description="Disordered" evidence="12">
    <location>
        <begin position="693"/>
        <end position="714"/>
    </location>
</feature>
<comment type="subcellular location">
    <subcellularLocation>
        <location evidence="1 10 11">Nucleus</location>
    </subcellularLocation>
</comment>
<organism evidence="15 16">
    <name type="scientific">Hyalella azteca</name>
    <name type="common">Amphipod</name>
    <dbReference type="NCBI Taxonomy" id="294128"/>
    <lineage>
        <taxon>Eukaryota</taxon>
        <taxon>Metazoa</taxon>
        <taxon>Ecdysozoa</taxon>
        <taxon>Arthropoda</taxon>
        <taxon>Crustacea</taxon>
        <taxon>Multicrustacea</taxon>
        <taxon>Malacostraca</taxon>
        <taxon>Eumalacostraca</taxon>
        <taxon>Peracarida</taxon>
        <taxon>Amphipoda</taxon>
        <taxon>Senticaudata</taxon>
        <taxon>Talitrida</taxon>
        <taxon>Talitroidea</taxon>
        <taxon>Hyalellidae</taxon>
        <taxon>Hyalella</taxon>
    </lineage>
</organism>
<feature type="region of interest" description="Disordered" evidence="12">
    <location>
        <begin position="1512"/>
        <end position="1543"/>
    </location>
</feature>
<feature type="compositionally biased region" description="Polar residues" evidence="12">
    <location>
        <begin position="2424"/>
        <end position="2439"/>
    </location>
</feature>
<feature type="compositionally biased region" description="Polar residues" evidence="12">
    <location>
        <begin position="1531"/>
        <end position="1542"/>
    </location>
</feature>
<gene>
    <name evidence="16" type="primary">LOC125179005</name>
</gene>
<feature type="region of interest" description="Disordered" evidence="12">
    <location>
        <begin position="287"/>
        <end position="306"/>
    </location>
</feature>
<feature type="domain" description="C2H2-type" evidence="14">
    <location>
        <begin position="441"/>
        <end position="468"/>
    </location>
</feature>
<keyword evidence="5" id="KW-0862">Zinc</keyword>
<evidence type="ECO:0000256" key="10">
    <source>
        <dbReference type="PROSITE-ProRule" id="PRU00108"/>
    </source>
</evidence>
<feature type="domain" description="Homeobox" evidence="13">
    <location>
        <begin position="328"/>
        <end position="388"/>
    </location>
</feature>
<protein>
    <submittedName>
        <fullName evidence="16">Uncharacterized protein LOC125179005</fullName>
    </submittedName>
</protein>
<dbReference type="Pfam" id="PF00096">
    <property type="entry name" value="zf-C2H2"/>
    <property type="match status" value="1"/>
</dbReference>
<dbReference type="PROSITE" id="PS50071">
    <property type="entry name" value="HOMEOBOX_2"/>
    <property type="match status" value="5"/>
</dbReference>
<dbReference type="InterPro" id="IPR017970">
    <property type="entry name" value="Homeobox_CS"/>
</dbReference>
<dbReference type="OrthoDB" id="6382880at2759"/>
<feature type="region of interest" description="Disordered" evidence="12">
    <location>
        <begin position="2983"/>
        <end position="3007"/>
    </location>
</feature>
<feature type="domain" description="C2H2-type" evidence="14">
    <location>
        <begin position="2670"/>
        <end position="2697"/>
    </location>
</feature>
<feature type="compositionally biased region" description="Basic and acidic residues" evidence="12">
    <location>
        <begin position="1862"/>
        <end position="1880"/>
    </location>
</feature>
<dbReference type="GO" id="GO:0003677">
    <property type="term" value="F:DNA binding"/>
    <property type="evidence" value="ECO:0007669"/>
    <property type="project" value="UniProtKB-UniRule"/>
</dbReference>
<dbReference type="SUPFAM" id="SSF46689">
    <property type="entry name" value="Homeodomain-like"/>
    <property type="match status" value="5"/>
</dbReference>
<keyword evidence="3" id="KW-0677">Repeat</keyword>
<dbReference type="Gene3D" id="1.10.10.60">
    <property type="entry name" value="Homeodomain-like"/>
    <property type="match status" value="5"/>
</dbReference>
<feature type="compositionally biased region" description="Basic residues" evidence="12">
    <location>
        <begin position="1"/>
        <end position="21"/>
    </location>
</feature>
<feature type="compositionally biased region" description="Polar residues" evidence="12">
    <location>
        <begin position="776"/>
        <end position="786"/>
    </location>
</feature>
<evidence type="ECO:0000256" key="3">
    <source>
        <dbReference type="ARBA" id="ARBA00022737"/>
    </source>
</evidence>
<feature type="compositionally biased region" description="Polar residues" evidence="12">
    <location>
        <begin position="2989"/>
        <end position="3007"/>
    </location>
</feature>
<evidence type="ECO:0000256" key="9">
    <source>
        <dbReference type="PROSITE-ProRule" id="PRU00042"/>
    </source>
</evidence>
<feature type="DNA-binding region" description="Homeobox" evidence="10">
    <location>
        <begin position="330"/>
        <end position="389"/>
    </location>
</feature>
<feature type="compositionally biased region" description="Polar residues" evidence="12">
    <location>
        <begin position="2777"/>
        <end position="2799"/>
    </location>
</feature>
<feature type="domain" description="C2H2-type" evidence="14">
    <location>
        <begin position="1212"/>
        <end position="1239"/>
    </location>
</feature>
<dbReference type="GO" id="GO:0005634">
    <property type="term" value="C:nucleus"/>
    <property type="evidence" value="ECO:0007669"/>
    <property type="project" value="UniProtKB-SubCell"/>
</dbReference>
<feature type="compositionally biased region" description="Polar residues" evidence="12">
    <location>
        <begin position="693"/>
        <end position="712"/>
    </location>
</feature>
<evidence type="ECO:0000256" key="4">
    <source>
        <dbReference type="ARBA" id="ARBA00022771"/>
    </source>
</evidence>
<feature type="region of interest" description="Disordered" evidence="12">
    <location>
        <begin position="2744"/>
        <end position="2799"/>
    </location>
</feature>
<dbReference type="Pfam" id="PF00046">
    <property type="entry name" value="Homeodomain"/>
    <property type="match status" value="3"/>
</dbReference>
<dbReference type="InterPro" id="IPR001356">
    <property type="entry name" value="HD"/>
</dbReference>
<feature type="domain" description="Homeobox" evidence="13">
    <location>
        <begin position="1874"/>
        <end position="1934"/>
    </location>
</feature>
<dbReference type="InterPro" id="IPR036236">
    <property type="entry name" value="Znf_C2H2_sf"/>
</dbReference>
<keyword evidence="15" id="KW-1185">Reference proteome</keyword>
<keyword evidence="6 10" id="KW-0238">DNA-binding</keyword>
<feature type="region of interest" description="Disordered" evidence="12">
    <location>
        <begin position="153"/>
        <end position="247"/>
    </location>
</feature>
<feature type="compositionally biased region" description="Polar residues" evidence="12">
    <location>
        <begin position="1512"/>
        <end position="1521"/>
    </location>
</feature>
<feature type="domain" description="C2H2-type" evidence="14">
    <location>
        <begin position="1288"/>
        <end position="1315"/>
    </location>
</feature>
<feature type="DNA-binding region" description="Homeobox" evidence="10">
    <location>
        <begin position="2199"/>
        <end position="2249"/>
    </location>
</feature>
<feature type="domain" description="C2H2-type" evidence="14">
    <location>
        <begin position="1975"/>
        <end position="2004"/>
    </location>
</feature>
<dbReference type="GO" id="GO:0008270">
    <property type="term" value="F:zinc ion binding"/>
    <property type="evidence" value="ECO:0007669"/>
    <property type="project" value="UniProtKB-KW"/>
</dbReference>
<feature type="compositionally biased region" description="Basic and acidic residues" evidence="12">
    <location>
        <begin position="788"/>
        <end position="797"/>
    </location>
</feature>
<accession>A0A979FUD8</accession>
<feature type="domain" description="C2H2-type" evidence="14">
    <location>
        <begin position="2279"/>
        <end position="2306"/>
    </location>
</feature>
<evidence type="ECO:0000259" key="14">
    <source>
        <dbReference type="PROSITE" id="PS50157"/>
    </source>
</evidence>
<keyword evidence="7 10" id="KW-0371">Homeobox</keyword>
<dbReference type="InterPro" id="IPR009057">
    <property type="entry name" value="Homeodomain-like_sf"/>
</dbReference>
<feature type="domain" description="Homeobox" evidence="13">
    <location>
        <begin position="2197"/>
        <end position="2248"/>
    </location>
</feature>
<feature type="compositionally biased region" description="Low complexity" evidence="12">
    <location>
        <begin position="84"/>
        <end position="97"/>
    </location>
</feature>
<feature type="compositionally biased region" description="Polar residues" evidence="12">
    <location>
        <begin position="936"/>
        <end position="949"/>
    </location>
</feature>
<evidence type="ECO:0000256" key="2">
    <source>
        <dbReference type="ARBA" id="ARBA00022723"/>
    </source>
</evidence>
<feature type="compositionally biased region" description="Polar residues" evidence="12">
    <location>
        <begin position="23"/>
        <end position="40"/>
    </location>
</feature>
<feature type="compositionally biased region" description="Polar residues" evidence="12">
    <location>
        <begin position="178"/>
        <end position="194"/>
    </location>
</feature>
<dbReference type="PANTHER" id="PTHR16515:SF66">
    <property type="entry name" value="C2H2-TYPE DOMAIN-CONTAINING PROTEIN"/>
    <property type="match status" value="1"/>
</dbReference>
<feature type="region of interest" description="Disordered" evidence="12">
    <location>
        <begin position="1096"/>
        <end position="1141"/>
    </location>
</feature>
<feature type="region of interest" description="Disordered" evidence="12">
    <location>
        <begin position="84"/>
        <end position="110"/>
    </location>
</feature>
<feature type="region of interest" description="Disordered" evidence="12">
    <location>
        <begin position="776"/>
        <end position="802"/>
    </location>
</feature>
<feature type="domain" description="Homeobox" evidence="13">
    <location>
        <begin position="1136"/>
        <end position="1196"/>
    </location>
</feature>
<dbReference type="GO" id="GO:0000981">
    <property type="term" value="F:DNA-binding transcription factor activity, RNA polymerase II-specific"/>
    <property type="evidence" value="ECO:0007669"/>
    <property type="project" value="InterPro"/>
</dbReference>
<feature type="region of interest" description="Disordered" evidence="12">
    <location>
        <begin position="2422"/>
        <end position="2446"/>
    </location>
</feature>
<evidence type="ECO:0000259" key="13">
    <source>
        <dbReference type="PROSITE" id="PS50071"/>
    </source>
</evidence>
<evidence type="ECO:0000256" key="12">
    <source>
        <dbReference type="SAM" id="MobiDB-lite"/>
    </source>
</evidence>
<keyword evidence="4 9" id="KW-0863">Zinc-finger</keyword>
<feature type="region of interest" description="Disordered" evidence="12">
    <location>
        <begin position="1848"/>
        <end position="1880"/>
    </location>
</feature>
<feature type="DNA-binding region" description="Homeobox" evidence="10">
    <location>
        <begin position="1876"/>
        <end position="1935"/>
    </location>
</feature>
<feature type="compositionally biased region" description="Basic and acidic residues" evidence="12">
    <location>
        <begin position="1100"/>
        <end position="1110"/>
    </location>
</feature>
<dbReference type="SMART" id="SM00389">
    <property type="entry name" value="HOX"/>
    <property type="match status" value="5"/>
</dbReference>
<name>A0A979FUD8_HYAAZ</name>
<evidence type="ECO:0000313" key="15">
    <source>
        <dbReference type="Proteomes" id="UP000694843"/>
    </source>
</evidence>
<proteinExistence type="predicted"/>
<feature type="compositionally biased region" description="Basic and acidic residues" evidence="12">
    <location>
        <begin position="2375"/>
        <end position="2389"/>
    </location>
</feature>
<evidence type="ECO:0000256" key="5">
    <source>
        <dbReference type="ARBA" id="ARBA00022833"/>
    </source>
</evidence>
<dbReference type="Gene3D" id="3.30.160.60">
    <property type="entry name" value="Classic Zinc Finger"/>
    <property type="match status" value="5"/>
</dbReference>
<dbReference type="GeneID" id="125179005"/>
<feature type="DNA-binding region" description="Homeobox" evidence="10">
    <location>
        <begin position="2609"/>
        <end position="2660"/>
    </location>
</feature>
<dbReference type="Proteomes" id="UP000694843">
    <property type="component" value="Unplaced"/>
</dbReference>
<evidence type="ECO:0000256" key="6">
    <source>
        <dbReference type="ARBA" id="ARBA00023125"/>
    </source>
</evidence>
<feature type="region of interest" description="Disordered" evidence="12">
    <location>
        <begin position="1634"/>
        <end position="1675"/>
    </location>
</feature>
<dbReference type="PANTHER" id="PTHR16515">
    <property type="entry name" value="PR DOMAIN ZINC FINGER PROTEIN"/>
    <property type="match status" value="1"/>
</dbReference>
<feature type="domain" description="Homeobox" evidence="13">
    <location>
        <begin position="2607"/>
        <end position="2659"/>
    </location>
</feature>
<reference evidence="16" key="1">
    <citation type="submission" date="2025-08" db="UniProtKB">
        <authorList>
            <consortium name="RefSeq"/>
        </authorList>
    </citation>
    <scope>IDENTIFICATION</scope>
    <source>
        <tissue evidence="16">Whole organism</tissue>
    </source>
</reference>
<feature type="region of interest" description="Disordered" evidence="12">
    <location>
        <begin position="1050"/>
        <end position="1071"/>
    </location>
</feature>
<feature type="domain" description="C2H2-type" evidence="14">
    <location>
        <begin position="1348"/>
        <end position="1375"/>
    </location>
</feature>
<feature type="compositionally biased region" description="Low complexity" evidence="12">
    <location>
        <begin position="1121"/>
        <end position="1136"/>
    </location>
</feature>
<dbReference type="SMART" id="SM00355">
    <property type="entry name" value="ZnF_C2H2"/>
    <property type="match status" value="13"/>
</dbReference>
<evidence type="ECO:0000256" key="8">
    <source>
        <dbReference type="ARBA" id="ARBA00023242"/>
    </source>
</evidence>
<feature type="region of interest" description="Disordered" evidence="12">
    <location>
        <begin position="935"/>
        <end position="969"/>
    </location>
</feature>
<feature type="DNA-binding region" description="Homeobox" evidence="10">
    <location>
        <begin position="1138"/>
        <end position="1197"/>
    </location>
</feature>
<keyword evidence="8 10" id="KW-0539">Nucleus</keyword>
<evidence type="ECO:0000256" key="7">
    <source>
        <dbReference type="ARBA" id="ARBA00023155"/>
    </source>
</evidence>
<evidence type="ECO:0000313" key="16">
    <source>
        <dbReference type="RefSeq" id="XP_047739982.1"/>
    </source>
</evidence>
<dbReference type="SUPFAM" id="SSF57667">
    <property type="entry name" value="beta-beta-alpha zinc fingers"/>
    <property type="match status" value="4"/>
</dbReference>
<dbReference type="PROSITE" id="PS50157">
    <property type="entry name" value="ZINC_FINGER_C2H2_2"/>
    <property type="match status" value="7"/>
</dbReference>
<dbReference type="PROSITE" id="PS00027">
    <property type="entry name" value="HOMEOBOX_1"/>
    <property type="match status" value="1"/>
</dbReference>
<keyword evidence="2" id="KW-0479">Metal-binding</keyword>
<evidence type="ECO:0000256" key="1">
    <source>
        <dbReference type="ARBA" id="ARBA00004123"/>
    </source>
</evidence>
<feature type="region of interest" description="Disordered" evidence="12">
    <location>
        <begin position="1"/>
        <end position="72"/>
    </location>
</feature>
<dbReference type="InterPro" id="IPR050331">
    <property type="entry name" value="Zinc_finger"/>
</dbReference>
<feature type="compositionally biased region" description="Polar residues" evidence="12">
    <location>
        <begin position="153"/>
        <end position="164"/>
    </location>
</feature>
<feature type="compositionally biased region" description="Polar residues" evidence="12">
    <location>
        <begin position="2364"/>
        <end position="2374"/>
    </location>
</feature>
<feature type="compositionally biased region" description="Polar residues" evidence="12">
    <location>
        <begin position="1634"/>
        <end position="1644"/>
    </location>
</feature>
<dbReference type="CDD" id="cd00086">
    <property type="entry name" value="homeodomain"/>
    <property type="match status" value="5"/>
</dbReference>
<dbReference type="RefSeq" id="XP_047739982.1">
    <property type="nucleotide sequence ID" value="XM_047884026.1"/>
</dbReference>
<evidence type="ECO:0000256" key="11">
    <source>
        <dbReference type="RuleBase" id="RU000682"/>
    </source>
</evidence>
<sequence length="3054" mass="333688">MAKRGRRRKRLYTTSRYKRASKAQATKTTPVLVAGNSQDPTDGEHVWNEEPANDEASELRTSGRQESVPIAPDTLATRKFRLSSNVVTSSSHTTSWSQRLEDSSNENGFLHRQKNSDQLNIDAYPPPKPAGLSSCLNVNPDAPVHSSVLVSLQTSRNTASSEQILPTRADCRPRPQLFNGNNKKAKNNTSTGCVTASGASDEGSDSGNDRTGTASDRSGFCVDFNYQPRNEEEEDEIDSKSCEDDSDAHNLAADTEKLLSGDAQLKSVASLLNMLQEGKEQQQLLPDDGAENLSDSDYGKPSSAQSKSLRLLKMKLEDSDNTEFDLGSFQRRRRIAFTPRQYKLLQTTFEHNNFPEPSEQRSISLQLGAPYRSIKMWFQNKRAAVRKRLGPDAPRAAGSPRTKYKNASDANSCFYCDLCPAAFIALPFLKRHKEYHQIKTYNCSDCNAAFTHSDLLTTHSRAKCREQDKQVDGRCGGSSDAKKLRSELKMKLNRVSSQAFADAADIDTGNLSADAEDGSEVEVVDLCDGPQEPSSGVPHLHTHVPKLDMQADSKSSSRSLMTTVLNIPKLPALKFLSYVGDGQSATDKNTELSADASIPNPSVVPVPAYTGFGSPVSFESSDRFPDAPEFMAHRPSEDIEGLKILAEQCLVHASSSGTEATLSQPIDLHKPRPLQDHLENNRSLADTLEVQSNSINSTPTGESSGTADQQQDSLDEKAGDLCDNSTVVKGAKIQARVTMLPISAATALDADSVPMFARSLPLIAALHQMSKVNAQHSREMSGSYQHELNGDTEHDSTEEVDLDDEKAELLSGDQREFCEDDGETAAEGSHKPSTEQIIPAVRNQLLQQALLNQIKQHQKHEQNQVLHKLSKYYAGVSGNNTGEIISSSPDLTIRRQQEPSLGIKNEMILDNDESNQLKFGNLTIYPIKCKPKIEPASSSQPIDLSSRATSQEDEESSGMNLSSDTGPEISVHAPRQQLMLSFHQNLLKILANQSTNEGPATTESDNSDADTSNSLALLPFLAGAVGGLPANALIKSLLSANILLNAAHTTPETENNPAGLEPPSTDAGTHISSGAFKEKIFSALLSQLINKNNNSVHDQNCQRDGSRDGLDFDAQAGKANGSSCSATTTTTTSGGRPQRRRTTVFSETQHRILYQHFTHCNFPEPAMFRILAKLIGLDAAVIKIWFQNERSRQRKRASFIMEGNKSFADKPYKCMDCDMSFAMATFLVKHSARHSLHDQSQTKTRTCPICSLRFETDAYNEHLRSVHQVDMMLEEVKPLDEKEESENLTCYLCQKSFEDPEALFIHKKDHLISRYGSVASCSICDSSFVNAICLEAHMQTHYKLEWNYECSMCRSRFPEEILLRSHTMSHGIPAPAISSVNRYRSQTQECQKKSIIATPNVASSLSGPDLTTLYTNDNSKSNGIDAEKMMDSEEVLRKPILGGLLAGNPQCVDTKFICNSSSSSIQLPIQISTSQVTSTQAGTPLAIRTTDAEGRSIIQLLPVQLVPAVHNPNSDSSSDNLFNARDASSIDEPQTLTSTVTPKTKKKLPDLIPICEYQTAARNIREQIHGMTNTREENTHIVQSRADSILKSYITGTLPRVSGIRTSADSSTTQTENAAFPSLVKIEPGFASSMDSKSNLNVESPGTECPDSKSNSGRNEHVSNDGAHLVSPLSSLGSPGGVRVVDCSQLTSSHHDSFSEENSKLFNLLSQGLHLSKANEANDYGNSEDEPHEEMNLGPCNRDSDGTGSDDELVIDLKEGNESHDSENEDSKDLAAKIRSEMAASALNPGNVKVNLQLLRSLNLDSLNCNADLKKYVVGTIQQIMKLREEEMLTENERECDSVLLQNDDGALPDLLDGRGPSLEDGRPEEQQENKKYRNRREYTQDEQLILLAHFQHNHFPPTRELKLLAKRLNITHRQIMHWFQNRRSKERKSLPYSRRVSRQCSDCKATFVHDEGLASHKAESHDPSSVAVQFVCPVKSCMMSFPSAVLLQTHELLHDKKDAGFRKCLSEMESTTVKKTRRILPKKLHMEGFNSSLALKIPGLSSSSCSPYTSPMSSPPLPSFLSLKPKLLGTRLSLPGLEGLSLPGSNPATNMTSTYPVGKGFPVVKSPTSTASEVGATAPNNNEVTSSAGNEDPAVHIINKLHLNIESKFSHGCGVKAKTSPRWSFGSLTSPDSSMPAGPASPMSSAASVCNLASESLAQLNFHFQENNFPSPQELLALSREFGLDVQSLSAWYKSQRQLTVSKELVGGTSISCCWSPTLSGGAVFVGSDSETEQTCPMCSAAFVTKRDLQQHIRLHSDPAAFTCDVCHAVFRHECVYGSHAAEHAVSACGEAAMSTTDLLAVRSPPPKCPSKPRESGHQPRTQANSSQDCDSKLTKSSKKASETEKIADENVLLTNEFEKIQANNCQKSGNLRVRKSLDSVTSRTTNKKTSSFRHNSEGSKLNYKANSNEKLVCRRSSSGCLIISKLSAVGNTGSGKRPLDNDDINSSDAQITGLKSSNEANVTYSSPTTPKFRTVFASNERSLPKGLNGVKSVDASAPNERSAAGNRVLPTDLLRGQPSCSGSKGELKLSLKLPPERAGCAPTKIENNVVCEGSPPLEAPSLSGKQLKILETHYESNNLPRGPELRLISRHSSLPVSSIVRWYSGRRQREREELNKVKQPVSRVQCPHCNSCFISKVKLAPHIQLHLAAHEETGNACETCGAQFPNEVLLETHLFCHGLKTYKLYLKKKKIMNAKERKEIKSAGKSAPPRESIESSDSTVQLKTEMETDLIDSSSPSTGKTGFNNDMSGSEENTQVISQKTVECQGCEPEEVSAVKCNRIDVSNPAPELCSTKSEHFPLIPKQNIAENNESTGEHAFHNNVLDKIGALEKSQLEIVQGNSDSTMSFKENSVDSALELSVQFLNQSAPGINSPPASRQQEFDNDSAILEDNKVSDEQLVPKQNSVSDSLSNTAFESNFHSNSTHCDGGAESLKDVVTADDKSSPLENNDSCCLSPGNPASNADATQISEELLCDDEEGEPLPEGEVLDSIITTYTISQYIAEEEKQQIS</sequence>
<feature type="region of interest" description="Disordered" evidence="12">
    <location>
        <begin position="2529"/>
        <end position="2551"/>
    </location>
</feature>
<dbReference type="KEGG" id="hazt:125179005"/>
<dbReference type="PROSITE" id="PS00028">
    <property type="entry name" value="ZINC_FINGER_C2H2_1"/>
    <property type="match status" value="10"/>
</dbReference>